<accession>A0A812M5S9</accession>
<feature type="transmembrane region" description="Helical" evidence="5">
    <location>
        <begin position="190"/>
        <end position="208"/>
    </location>
</feature>
<evidence type="ECO:0000256" key="5">
    <source>
        <dbReference type="SAM" id="Phobius"/>
    </source>
</evidence>
<organism evidence="6 7">
    <name type="scientific">Symbiodinium pilosum</name>
    <name type="common">Dinoflagellate</name>
    <dbReference type="NCBI Taxonomy" id="2952"/>
    <lineage>
        <taxon>Eukaryota</taxon>
        <taxon>Sar</taxon>
        <taxon>Alveolata</taxon>
        <taxon>Dinophyceae</taxon>
        <taxon>Suessiales</taxon>
        <taxon>Symbiodiniaceae</taxon>
        <taxon>Symbiodinium</taxon>
    </lineage>
</organism>
<dbReference type="InterPro" id="IPR005178">
    <property type="entry name" value="Ostalpha/TMEM184C"/>
</dbReference>
<keyword evidence="4 5" id="KW-0472">Membrane</keyword>
<proteinExistence type="predicted"/>
<feature type="transmembrane region" description="Helical" evidence="5">
    <location>
        <begin position="84"/>
        <end position="103"/>
    </location>
</feature>
<comment type="subcellular location">
    <subcellularLocation>
        <location evidence="1">Membrane</location>
        <topology evidence="1">Multi-pass membrane protein</topology>
    </subcellularLocation>
</comment>
<reference evidence="6" key="1">
    <citation type="submission" date="2021-02" db="EMBL/GenBank/DDBJ databases">
        <authorList>
            <person name="Dougan E. K."/>
            <person name="Rhodes N."/>
            <person name="Thang M."/>
            <person name="Chan C."/>
        </authorList>
    </citation>
    <scope>NUCLEOTIDE SEQUENCE</scope>
</reference>
<dbReference type="GO" id="GO:0016020">
    <property type="term" value="C:membrane"/>
    <property type="evidence" value="ECO:0007669"/>
    <property type="project" value="UniProtKB-SubCell"/>
</dbReference>
<keyword evidence="3 5" id="KW-1133">Transmembrane helix</keyword>
<feature type="non-terminal residue" evidence="6">
    <location>
        <position position="311"/>
    </location>
</feature>
<evidence type="ECO:0000313" key="7">
    <source>
        <dbReference type="Proteomes" id="UP000649617"/>
    </source>
</evidence>
<evidence type="ECO:0000256" key="3">
    <source>
        <dbReference type="ARBA" id="ARBA00022989"/>
    </source>
</evidence>
<dbReference type="PANTHER" id="PTHR23423">
    <property type="entry name" value="ORGANIC SOLUTE TRANSPORTER-RELATED"/>
    <property type="match status" value="1"/>
</dbReference>
<dbReference type="AlphaFoldDB" id="A0A812M5S9"/>
<protein>
    <submittedName>
        <fullName evidence="6">Uncharacterized protein</fullName>
    </submittedName>
</protein>
<feature type="transmembrane region" description="Helical" evidence="5">
    <location>
        <begin position="269"/>
        <end position="292"/>
    </location>
</feature>
<keyword evidence="2 5" id="KW-0812">Transmembrane</keyword>
<feature type="transmembrane region" description="Helical" evidence="5">
    <location>
        <begin position="228"/>
        <end position="248"/>
    </location>
</feature>
<evidence type="ECO:0000256" key="2">
    <source>
        <dbReference type="ARBA" id="ARBA00022692"/>
    </source>
</evidence>
<feature type="transmembrane region" description="Helical" evidence="5">
    <location>
        <begin position="45"/>
        <end position="64"/>
    </location>
</feature>
<dbReference type="OrthoDB" id="5348404at2759"/>
<evidence type="ECO:0000256" key="4">
    <source>
        <dbReference type="ARBA" id="ARBA00023136"/>
    </source>
</evidence>
<sequence>MTILVIRTPTHPGKKKETPKSRGVLSLPSIADIIVHGDRRDRVHYLVGVAVASMFLGATAFLCLSHQRELLLAPVSPRRKYYILMHLFPFVVACSCWFQVAAPELAVGTLLLQEIWEALALHFFALAIIDLMGGPETTVRILANLEPRGLFGRNRWCVPPCCCAVALLPCAFRDGTAVFDDRTLSKMLTLIEQYCYVAPVAASAITVLDFNTSQRQLHVEWLFLAELLVQLVQSVSMFCCLQALFALYRATHDVLHRYKTTSKFLAIKMLILLSLIQKTLVVWIFHTSLVLIPGSRVFTHADAATRVQAFL</sequence>
<evidence type="ECO:0000256" key="1">
    <source>
        <dbReference type="ARBA" id="ARBA00004141"/>
    </source>
</evidence>
<evidence type="ECO:0000313" key="6">
    <source>
        <dbReference type="EMBL" id="CAE7252597.1"/>
    </source>
</evidence>
<dbReference type="Pfam" id="PF03619">
    <property type="entry name" value="Solute_trans_a"/>
    <property type="match status" value="1"/>
</dbReference>
<keyword evidence="7" id="KW-1185">Reference proteome</keyword>
<comment type="caution">
    <text evidence="6">The sequence shown here is derived from an EMBL/GenBank/DDBJ whole genome shotgun (WGS) entry which is preliminary data.</text>
</comment>
<gene>
    <name evidence="6" type="ORF">SPIL2461_LOCUS4932</name>
</gene>
<dbReference type="Proteomes" id="UP000649617">
    <property type="component" value="Unassembled WGS sequence"/>
</dbReference>
<name>A0A812M5S9_SYMPI</name>
<dbReference type="EMBL" id="CAJNIZ010006769">
    <property type="protein sequence ID" value="CAE7252597.1"/>
    <property type="molecule type" value="Genomic_DNA"/>
</dbReference>
<dbReference type="SMART" id="SM01417">
    <property type="entry name" value="Solute_trans_a"/>
    <property type="match status" value="1"/>
</dbReference>